<dbReference type="EMBL" id="BKCJ011861669">
    <property type="protein sequence ID" value="GFD59151.1"/>
    <property type="molecule type" value="Genomic_DNA"/>
</dbReference>
<gene>
    <name evidence="2" type="ORF">Tci_931120</name>
</gene>
<feature type="non-terminal residue" evidence="2">
    <location>
        <position position="1"/>
    </location>
</feature>
<protein>
    <submittedName>
        <fullName evidence="2">Uncharacterized protein</fullName>
    </submittedName>
</protein>
<proteinExistence type="predicted"/>
<accession>A0A699XQF2</accession>
<comment type="caution">
    <text evidence="2">The sequence shown here is derived from an EMBL/GenBank/DDBJ whole genome shotgun (WGS) entry which is preliminary data.</text>
</comment>
<name>A0A699XQF2_TANCI</name>
<sequence>RRQTPKDSQRSRAGHPADRLDPDLPAGGGDPAAIRPFRRRQPTAGVPGRAAG</sequence>
<feature type="region of interest" description="Disordered" evidence="1">
    <location>
        <begin position="1"/>
        <end position="52"/>
    </location>
</feature>
<feature type="compositionally biased region" description="Basic and acidic residues" evidence="1">
    <location>
        <begin position="1"/>
        <end position="22"/>
    </location>
</feature>
<evidence type="ECO:0000256" key="1">
    <source>
        <dbReference type="SAM" id="MobiDB-lite"/>
    </source>
</evidence>
<evidence type="ECO:0000313" key="2">
    <source>
        <dbReference type="EMBL" id="GFD59151.1"/>
    </source>
</evidence>
<reference evidence="2" key="1">
    <citation type="journal article" date="2019" name="Sci. Rep.">
        <title>Draft genome of Tanacetum cinerariifolium, the natural source of mosquito coil.</title>
        <authorList>
            <person name="Yamashiro T."/>
            <person name="Shiraishi A."/>
            <person name="Satake H."/>
            <person name="Nakayama K."/>
        </authorList>
    </citation>
    <scope>NUCLEOTIDE SEQUENCE</scope>
</reference>
<dbReference type="AlphaFoldDB" id="A0A699XQF2"/>
<feature type="non-terminal residue" evidence="2">
    <location>
        <position position="52"/>
    </location>
</feature>
<organism evidence="2">
    <name type="scientific">Tanacetum cinerariifolium</name>
    <name type="common">Dalmatian daisy</name>
    <name type="synonym">Chrysanthemum cinerariifolium</name>
    <dbReference type="NCBI Taxonomy" id="118510"/>
    <lineage>
        <taxon>Eukaryota</taxon>
        <taxon>Viridiplantae</taxon>
        <taxon>Streptophyta</taxon>
        <taxon>Embryophyta</taxon>
        <taxon>Tracheophyta</taxon>
        <taxon>Spermatophyta</taxon>
        <taxon>Magnoliopsida</taxon>
        <taxon>eudicotyledons</taxon>
        <taxon>Gunneridae</taxon>
        <taxon>Pentapetalae</taxon>
        <taxon>asterids</taxon>
        <taxon>campanulids</taxon>
        <taxon>Asterales</taxon>
        <taxon>Asteraceae</taxon>
        <taxon>Asteroideae</taxon>
        <taxon>Anthemideae</taxon>
        <taxon>Anthemidinae</taxon>
        <taxon>Tanacetum</taxon>
    </lineage>
</organism>